<dbReference type="PANTHER" id="PTHR30629">
    <property type="entry name" value="PROPHAGE INTEGRASE"/>
    <property type="match status" value="1"/>
</dbReference>
<dbReference type="InterPro" id="IPR010998">
    <property type="entry name" value="Integrase_recombinase_N"/>
</dbReference>
<sequence>MNNHIFLAIGHLPTTLLKTQHFTALLRIIDDKGFLEVASRTRQQLCNIMRYAVQQGLTENNPALNLEGVTTPPVKNHYPALPLEPLSELLLCIDGYQQGRELTQLAVKLTLHLFIRSSELRFAR</sequence>
<dbReference type="InterPro" id="IPR053876">
    <property type="entry name" value="Phage_int_M"/>
</dbReference>
<feature type="domain" description="Phage integrase central" evidence="4">
    <location>
        <begin position="2"/>
        <end position="68"/>
    </location>
</feature>
<dbReference type="GO" id="GO:0015074">
    <property type="term" value="P:DNA integration"/>
    <property type="evidence" value="ECO:0007669"/>
    <property type="project" value="UniProtKB-KW"/>
</dbReference>
<evidence type="ECO:0000313" key="5">
    <source>
        <dbReference type="EMBL" id="XBL93738.1"/>
    </source>
</evidence>
<dbReference type="Gene3D" id="1.10.150.130">
    <property type="match status" value="1"/>
</dbReference>
<dbReference type="InterPro" id="IPR011010">
    <property type="entry name" value="DNA_brk_join_enz"/>
</dbReference>
<dbReference type="Pfam" id="PF22022">
    <property type="entry name" value="Phage_int_M"/>
    <property type="match status" value="1"/>
</dbReference>
<accession>A0AAU7EPX4</accession>
<proteinExistence type="inferred from homology"/>
<protein>
    <recommendedName>
        <fullName evidence="4">Phage integrase central domain-containing protein</fullName>
    </recommendedName>
</protein>
<evidence type="ECO:0000256" key="2">
    <source>
        <dbReference type="ARBA" id="ARBA00022908"/>
    </source>
</evidence>
<dbReference type="AlphaFoldDB" id="A0AAU7EPX4"/>
<dbReference type="GO" id="GO:0003677">
    <property type="term" value="F:DNA binding"/>
    <property type="evidence" value="ECO:0007669"/>
    <property type="project" value="UniProtKB-KW"/>
</dbReference>
<dbReference type="PANTHER" id="PTHR30629:SF9">
    <property type="entry name" value="PROTEIN INTB-RELATED"/>
    <property type="match status" value="1"/>
</dbReference>
<keyword evidence="3" id="KW-0238">DNA-binding</keyword>
<dbReference type="EMBL" id="CP074305">
    <property type="protein sequence ID" value="XBL93738.1"/>
    <property type="molecule type" value="Genomic_DNA"/>
</dbReference>
<gene>
    <name evidence="5" type="ORF">JYM95_23585</name>
</gene>
<evidence type="ECO:0000256" key="1">
    <source>
        <dbReference type="ARBA" id="ARBA00008857"/>
    </source>
</evidence>
<reference evidence="5" key="1">
    <citation type="submission" date="2024-05" db="EMBL/GenBank/DDBJ databases">
        <title>Whole genome PacBio Sequel sequence of Salmonella enterica subsp. enterica.</title>
        <authorList>
            <person name="Hoffmann M."/>
            <person name="Balkey M."/>
            <person name="Luo Y."/>
        </authorList>
    </citation>
    <scope>NUCLEOTIDE SEQUENCE</scope>
    <source>
        <strain evidence="5">CFSAN004343</strain>
    </source>
</reference>
<organism evidence="5">
    <name type="scientific">Salmonella enterica subsp. enterica serovar Give var. 15 str. CFSAN004343</name>
    <dbReference type="NCBI Taxonomy" id="1410932"/>
    <lineage>
        <taxon>Bacteria</taxon>
        <taxon>Pseudomonadati</taxon>
        <taxon>Pseudomonadota</taxon>
        <taxon>Gammaproteobacteria</taxon>
        <taxon>Enterobacterales</taxon>
        <taxon>Enterobacteriaceae</taxon>
        <taxon>Salmonella</taxon>
    </lineage>
</organism>
<keyword evidence="2" id="KW-0229">DNA integration</keyword>
<dbReference type="SUPFAM" id="SSF56349">
    <property type="entry name" value="DNA breaking-rejoining enzymes"/>
    <property type="match status" value="1"/>
</dbReference>
<name>A0AAU7EPX4_SALET</name>
<comment type="similarity">
    <text evidence="1">Belongs to the 'phage' integrase family.</text>
</comment>
<dbReference type="InterPro" id="IPR050808">
    <property type="entry name" value="Phage_Integrase"/>
</dbReference>
<evidence type="ECO:0000256" key="3">
    <source>
        <dbReference type="ARBA" id="ARBA00023125"/>
    </source>
</evidence>
<evidence type="ECO:0000259" key="4">
    <source>
        <dbReference type="Pfam" id="PF22022"/>
    </source>
</evidence>